<keyword evidence="1" id="KW-1133">Transmembrane helix</keyword>
<keyword evidence="1" id="KW-0472">Membrane</keyword>
<name>A0A0P7GQA4_9EURY</name>
<sequence>MIGSIEVVEEIEASGGGGERELHEIGAPIHPHWVGAATILMMFVSLVFTFYVLKYGESPNTGNTGGGD</sequence>
<evidence type="ECO:0008006" key="4">
    <source>
        <dbReference type="Google" id="ProtNLM"/>
    </source>
</evidence>
<comment type="caution">
    <text evidence="2">The sequence shown here is derived from an EMBL/GenBank/DDBJ whole genome shotgun (WGS) entry which is preliminary data.</text>
</comment>
<evidence type="ECO:0000313" key="3">
    <source>
        <dbReference type="Proteomes" id="UP000050535"/>
    </source>
</evidence>
<dbReference type="Proteomes" id="UP000050535">
    <property type="component" value="Unassembled WGS sequence"/>
</dbReference>
<organism evidence="2 3">
    <name type="scientific">Halolamina pelagica</name>
    <dbReference type="NCBI Taxonomy" id="699431"/>
    <lineage>
        <taxon>Archaea</taxon>
        <taxon>Methanobacteriati</taxon>
        <taxon>Methanobacteriota</taxon>
        <taxon>Stenosarchaea group</taxon>
        <taxon>Halobacteria</taxon>
        <taxon>Halobacteriales</taxon>
        <taxon>Haloferacaceae</taxon>
    </lineage>
</organism>
<accession>A0A0P7GQA4</accession>
<evidence type="ECO:0000313" key="2">
    <source>
        <dbReference type="EMBL" id="KPN30823.1"/>
    </source>
</evidence>
<feature type="transmembrane region" description="Helical" evidence="1">
    <location>
        <begin position="33"/>
        <end position="53"/>
    </location>
</feature>
<protein>
    <recommendedName>
        <fullName evidence="4">Halocyanin</fullName>
    </recommendedName>
</protein>
<keyword evidence="3" id="KW-1185">Reference proteome</keyword>
<dbReference type="STRING" id="699431.SY89_01563"/>
<keyword evidence="1" id="KW-0812">Transmembrane</keyword>
<gene>
    <name evidence="2" type="ORF">SY89_01563</name>
</gene>
<evidence type="ECO:0000256" key="1">
    <source>
        <dbReference type="SAM" id="Phobius"/>
    </source>
</evidence>
<dbReference type="EMBL" id="LGUC01000001">
    <property type="protein sequence ID" value="KPN30823.1"/>
    <property type="molecule type" value="Genomic_DNA"/>
</dbReference>
<dbReference type="AlphaFoldDB" id="A0A0P7GQA4"/>
<reference evidence="3" key="1">
    <citation type="submission" date="2013-11" db="EMBL/GenBank/DDBJ databases">
        <authorList>
            <person name="Hoang H.T."/>
            <person name="Killian M.L."/>
            <person name="Madson D.M."/>
            <person name="Arruda P.H.E."/>
            <person name="Sun D."/>
            <person name="Schwartz K.J."/>
            <person name="Yoon K."/>
        </authorList>
    </citation>
    <scope>NUCLEOTIDE SEQUENCE [LARGE SCALE GENOMIC DNA]</scope>
    <source>
        <strain evidence="3">CDK2</strain>
    </source>
</reference>
<proteinExistence type="predicted"/>